<sequence>MKKYLLILVPFLCITTFINAQKKDENKKKNQELINVEPVNEAVGERFNRWSIEASFGQAKGSKPYTVGYYGNKPGSSFGGIAINSYSIGARYMFSPKFGVKANVNIDNLQEQNGSGSLPFQMAHHQFTAEGVTNLMRLFDIQKQSGRFGLLFHFGFNISSMTPGMGPQDKTEWNGGAVAGLSPQFRILKNVSVFADFTINSNIRQHYNWDGVTFSEPNNNLTGSLVRTSLGISVALGKGKIHGDWAIIEDKNDAKLDSLNSRIGEIEGLMNDSDKDGVPDYLDVENNSIAGVAVDTKGRMVDKNNNGVADDLEKYVDNSINNNNNKTGINDGMLDKLINDGYIAAYFNSGSKQPTNESSDNIGFILNYLRNNPSKSVDIIGYADELGNSDKNIKLSSDRAQSVKTILMKSGISESRLNIVGNGVDDSVDKDSEYARRLVRKVVFKIK</sequence>
<protein>
    <submittedName>
        <fullName evidence="4">OmpA family protein</fullName>
    </submittedName>
</protein>
<organism evidence="4 5">
    <name type="scientific">Flavobacterium aureirubrum</name>
    <dbReference type="NCBI Taxonomy" id="3133147"/>
    <lineage>
        <taxon>Bacteria</taxon>
        <taxon>Pseudomonadati</taxon>
        <taxon>Bacteroidota</taxon>
        <taxon>Flavobacteriia</taxon>
        <taxon>Flavobacteriales</taxon>
        <taxon>Flavobacteriaceae</taxon>
        <taxon>Flavobacterium</taxon>
    </lineage>
</organism>
<dbReference type="PANTHER" id="PTHR30329:SF21">
    <property type="entry name" value="LIPOPROTEIN YIAD-RELATED"/>
    <property type="match status" value="1"/>
</dbReference>
<dbReference type="PANTHER" id="PTHR30329">
    <property type="entry name" value="STATOR ELEMENT OF FLAGELLAR MOTOR COMPLEX"/>
    <property type="match status" value="1"/>
</dbReference>
<dbReference type="RefSeq" id="WP_342695563.1">
    <property type="nucleotide sequence ID" value="NZ_JBCGDO010000007.1"/>
</dbReference>
<comment type="caution">
    <text evidence="4">The sequence shown here is derived from an EMBL/GenBank/DDBJ whole genome shotgun (WGS) entry which is preliminary data.</text>
</comment>
<dbReference type="SUPFAM" id="SSF103088">
    <property type="entry name" value="OmpA-like"/>
    <property type="match status" value="1"/>
</dbReference>
<dbReference type="PROSITE" id="PS51123">
    <property type="entry name" value="OMPA_2"/>
    <property type="match status" value="1"/>
</dbReference>
<dbReference type="InterPro" id="IPR006665">
    <property type="entry name" value="OmpA-like"/>
</dbReference>
<dbReference type="Pfam" id="PF00691">
    <property type="entry name" value="OmpA"/>
    <property type="match status" value="1"/>
</dbReference>
<keyword evidence="1" id="KW-0472">Membrane</keyword>
<feature type="chain" id="PRO_5045570099" evidence="2">
    <location>
        <begin position="21"/>
        <end position="447"/>
    </location>
</feature>
<evidence type="ECO:0000259" key="3">
    <source>
        <dbReference type="PROSITE" id="PS51123"/>
    </source>
</evidence>
<gene>
    <name evidence="4" type="ORF">WFZ85_06915</name>
</gene>
<evidence type="ECO:0000256" key="2">
    <source>
        <dbReference type="SAM" id="SignalP"/>
    </source>
</evidence>
<proteinExistence type="predicted"/>
<evidence type="ECO:0000313" key="5">
    <source>
        <dbReference type="Proteomes" id="UP001460072"/>
    </source>
</evidence>
<evidence type="ECO:0000256" key="1">
    <source>
        <dbReference type="PROSITE-ProRule" id="PRU00473"/>
    </source>
</evidence>
<dbReference type="InterPro" id="IPR050330">
    <property type="entry name" value="Bact_OuterMem_StrucFunc"/>
</dbReference>
<feature type="domain" description="OmpA-like" evidence="3">
    <location>
        <begin position="334"/>
        <end position="447"/>
    </location>
</feature>
<keyword evidence="2" id="KW-0732">Signal</keyword>
<name>A0ABU9N3Q1_9FLAO</name>
<dbReference type="InterPro" id="IPR036737">
    <property type="entry name" value="OmpA-like_sf"/>
</dbReference>
<dbReference type="Gene3D" id="3.30.1330.60">
    <property type="entry name" value="OmpA-like domain"/>
    <property type="match status" value="1"/>
</dbReference>
<dbReference type="CDD" id="cd07185">
    <property type="entry name" value="OmpA_C-like"/>
    <property type="match status" value="1"/>
</dbReference>
<dbReference type="Proteomes" id="UP001460072">
    <property type="component" value="Unassembled WGS sequence"/>
</dbReference>
<reference evidence="4 5" key="1">
    <citation type="submission" date="2024-03" db="EMBL/GenBank/DDBJ databases">
        <title>Two novel species of the genus Flavobacterium exhibiting potentially degradation of complex polysaccharides.</title>
        <authorList>
            <person name="Lian X."/>
        </authorList>
    </citation>
    <scope>NUCLEOTIDE SEQUENCE [LARGE SCALE GENOMIC DNA]</scope>
    <source>
        <strain evidence="5">j3</strain>
    </source>
</reference>
<dbReference type="SUPFAM" id="SSF103647">
    <property type="entry name" value="TSP type-3 repeat"/>
    <property type="match status" value="1"/>
</dbReference>
<dbReference type="InterPro" id="IPR028974">
    <property type="entry name" value="TSP_type-3_rpt"/>
</dbReference>
<feature type="signal peptide" evidence="2">
    <location>
        <begin position="1"/>
        <end position="20"/>
    </location>
</feature>
<dbReference type="EMBL" id="JBCGDO010000007">
    <property type="protein sequence ID" value="MEM0542342.1"/>
    <property type="molecule type" value="Genomic_DNA"/>
</dbReference>
<accession>A0ABU9N3Q1</accession>
<evidence type="ECO:0000313" key="4">
    <source>
        <dbReference type="EMBL" id="MEM0542342.1"/>
    </source>
</evidence>
<keyword evidence="5" id="KW-1185">Reference proteome</keyword>